<protein>
    <submittedName>
        <fullName evidence="2">Uncharacterized protein</fullName>
    </submittedName>
</protein>
<organism evidence="2 3">
    <name type="scientific">Tanacetum coccineum</name>
    <dbReference type="NCBI Taxonomy" id="301880"/>
    <lineage>
        <taxon>Eukaryota</taxon>
        <taxon>Viridiplantae</taxon>
        <taxon>Streptophyta</taxon>
        <taxon>Embryophyta</taxon>
        <taxon>Tracheophyta</taxon>
        <taxon>Spermatophyta</taxon>
        <taxon>Magnoliopsida</taxon>
        <taxon>eudicotyledons</taxon>
        <taxon>Gunneridae</taxon>
        <taxon>Pentapetalae</taxon>
        <taxon>asterids</taxon>
        <taxon>campanulids</taxon>
        <taxon>Asterales</taxon>
        <taxon>Asteraceae</taxon>
        <taxon>Asteroideae</taxon>
        <taxon>Anthemideae</taxon>
        <taxon>Anthemidinae</taxon>
        <taxon>Tanacetum</taxon>
    </lineage>
</organism>
<evidence type="ECO:0000313" key="2">
    <source>
        <dbReference type="EMBL" id="GJT37758.1"/>
    </source>
</evidence>
<reference evidence="2" key="1">
    <citation type="journal article" date="2022" name="Int. J. Mol. Sci.">
        <title>Draft Genome of Tanacetum Coccineum: Genomic Comparison of Closely Related Tanacetum-Family Plants.</title>
        <authorList>
            <person name="Yamashiro T."/>
            <person name="Shiraishi A."/>
            <person name="Nakayama K."/>
            <person name="Satake H."/>
        </authorList>
    </citation>
    <scope>NUCLEOTIDE SEQUENCE</scope>
</reference>
<evidence type="ECO:0000256" key="1">
    <source>
        <dbReference type="SAM" id="MobiDB-lite"/>
    </source>
</evidence>
<dbReference type="Proteomes" id="UP001151760">
    <property type="component" value="Unassembled WGS sequence"/>
</dbReference>
<feature type="region of interest" description="Disordered" evidence="1">
    <location>
        <begin position="531"/>
        <end position="593"/>
    </location>
</feature>
<feature type="compositionally biased region" description="Basic and acidic residues" evidence="1">
    <location>
        <begin position="564"/>
        <end position="577"/>
    </location>
</feature>
<sequence>MFATNIGYKTEEIEAKETVKKESLPPRCPENLYASVLVHHQQALFILPIQDWQEKVHSKCGSIQRNLPDMLGNRYLRKGQKKQSQNDQTEHENGKSMKQKSTVKAEAKIEETLNGPTPSSTRGYTRLLHKLLKDVQVISEELADYIKSPKWNRLAFYEDDDEEYTIAITLVLPIEEPDNSLSMRDEQLSTISETKSNELIKSSIENLVPIPSESEDFSDIESDDDESFSDEDVPKEIYSNPLFDEEIISTKIDPHHFNAESDLIESLLNQDTSIISYPKIDSLLKEFSGELAHIDLIPPGINEADFDPEEDIRLIEKLLYDNSSPQPPKEFNSKNSNAIIESFSPSPIPVEDSDSLMEEIDLFLTPDDSMPPGIENDDYDSEWDFLFLEELLSNDSPSLPENESFHFDVPSSPRPPAKPPDNGIYFEPDTGVFTKVVDDISDNSTRELIVHVPNVLPNLPILSPMFDTLLPFSSENEDKVLLLSHRGFKTFSLSFENPMMISGEDIPILDVSFLSSLTSLSIGDRVTDIKEKDTKSSQNEQNRAREWKEHKRSKSKLTKVKVKVNTEKSKSKTRPDNLKSLSSQQSQDKGKGILIEPVKKKDQILLDEETALNLQAEFDEEERVAREKAEKEQEANIALVETWDDIQAKIDVDHQLADRRVGKEKRARTELVQEITKKQKVEDDKETSKLKQLMKIISDEEEVAIDVIHLTVKSPSIVGSKIHKEGRKCYYQIMRVDGKSQMYMIFSQMLKSFDREDLKDLYKLVKAKYESTKPVEDLDLILWGDLKTMFEPHVEDKIYMLLEKKYPLAPLTLSMMLEKKLIIDYESEMAYHLLKFIMKQLKK</sequence>
<feature type="compositionally biased region" description="Basic residues" evidence="1">
    <location>
        <begin position="550"/>
        <end position="562"/>
    </location>
</feature>
<keyword evidence="3" id="KW-1185">Reference proteome</keyword>
<evidence type="ECO:0000313" key="3">
    <source>
        <dbReference type="Proteomes" id="UP001151760"/>
    </source>
</evidence>
<gene>
    <name evidence="2" type="ORF">Tco_0937623</name>
</gene>
<reference evidence="2" key="2">
    <citation type="submission" date="2022-01" db="EMBL/GenBank/DDBJ databases">
        <authorList>
            <person name="Yamashiro T."/>
            <person name="Shiraishi A."/>
            <person name="Satake H."/>
            <person name="Nakayama K."/>
        </authorList>
    </citation>
    <scope>NUCLEOTIDE SEQUENCE</scope>
</reference>
<feature type="compositionally biased region" description="Acidic residues" evidence="1">
    <location>
        <begin position="213"/>
        <end position="232"/>
    </location>
</feature>
<proteinExistence type="predicted"/>
<feature type="region of interest" description="Disordered" evidence="1">
    <location>
        <begin position="212"/>
        <end position="232"/>
    </location>
</feature>
<name>A0ABQ5DGR3_9ASTR</name>
<feature type="region of interest" description="Disordered" evidence="1">
    <location>
        <begin position="399"/>
        <end position="418"/>
    </location>
</feature>
<accession>A0ABQ5DGR3</accession>
<comment type="caution">
    <text evidence="2">The sequence shown here is derived from an EMBL/GenBank/DDBJ whole genome shotgun (WGS) entry which is preliminary data.</text>
</comment>
<dbReference type="EMBL" id="BQNB010015250">
    <property type="protein sequence ID" value="GJT37758.1"/>
    <property type="molecule type" value="Genomic_DNA"/>
</dbReference>
<feature type="region of interest" description="Disordered" evidence="1">
    <location>
        <begin position="78"/>
        <end position="121"/>
    </location>
</feature>